<evidence type="ECO:0000313" key="2">
    <source>
        <dbReference type="Proteomes" id="UP000242084"/>
    </source>
</evidence>
<organism evidence="1 2">
    <name type="scientific">Mammaliicoccus stepanovicii</name>
    <dbReference type="NCBI Taxonomy" id="643214"/>
    <lineage>
        <taxon>Bacteria</taxon>
        <taxon>Bacillati</taxon>
        <taxon>Bacillota</taxon>
        <taxon>Bacilli</taxon>
        <taxon>Bacillales</taxon>
        <taxon>Staphylococcaceae</taxon>
        <taxon>Mammaliicoccus</taxon>
    </lineage>
</organism>
<accession>A0A239ZXP4</accession>
<gene>
    <name evidence="1" type="ORF">SAMEA4384403_02023</name>
</gene>
<keyword evidence="2" id="KW-1185">Reference proteome</keyword>
<dbReference type="RefSeq" id="WP_095089155.1">
    <property type="nucleotide sequence ID" value="NZ_BMDM01000001.1"/>
</dbReference>
<reference evidence="1 2" key="1">
    <citation type="submission" date="2017-06" db="EMBL/GenBank/DDBJ databases">
        <authorList>
            <consortium name="Pathogen Informatics"/>
        </authorList>
    </citation>
    <scope>NUCLEOTIDE SEQUENCE [LARGE SCALE GENOMIC DNA]</scope>
    <source>
        <strain evidence="1 2">NCTC13839</strain>
    </source>
</reference>
<protein>
    <submittedName>
        <fullName evidence="1">Uncharacterized protein</fullName>
    </submittedName>
</protein>
<evidence type="ECO:0000313" key="1">
    <source>
        <dbReference type="EMBL" id="SNV75528.1"/>
    </source>
</evidence>
<sequence length="81" mass="9610">MLDNYFNELNKREQQAYLYGRSEYEVEIVKWLNTKYGEITQETKLGVSAEVVLNNFMASLSDKIQIEVWEGQNKKQLMEEI</sequence>
<proteinExistence type="predicted"/>
<dbReference type="EMBL" id="LT906462">
    <property type="protein sequence ID" value="SNV75528.1"/>
    <property type="molecule type" value="Genomic_DNA"/>
</dbReference>
<dbReference type="AlphaFoldDB" id="A0A239ZXP4"/>
<name>A0A239ZXP4_9STAP</name>
<dbReference type="KEGG" id="sste:SAMEA4384403_2023"/>
<dbReference type="Proteomes" id="UP000242084">
    <property type="component" value="Chromosome 1"/>
</dbReference>